<dbReference type="Proteomes" id="UP001165121">
    <property type="component" value="Unassembled WGS sequence"/>
</dbReference>
<evidence type="ECO:0000313" key="2">
    <source>
        <dbReference type="EMBL" id="GMF22405.1"/>
    </source>
</evidence>
<evidence type="ECO:0000259" key="1">
    <source>
        <dbReference type="PROSITE" id="PS50013"/>
    </source>
</evidence>
<feature type="domain" description="Chromo" evidence="1">
    <location>
        <begin position="140"/>
        <end position="175"/>
    </location>
</feature>
<dbReference type="PROSITE" id="PS50013">
    <property type="entry name" value="CHROMO_2"/>
    <property type="match status" value="1"/>
</dbReference>
<organism evidence="2 3">
    <name type="scientific">Phytophthora fragariaefolia</name>
    <dbReference type="NCBI Taxonomy" id="1490495"/>
    <lineage>
        <taxon>Eukaryota</taxon>
        <taxon>Sar</taxon>
        <taxon>Stramenopiles</taxon>
        <taxon>Oomycota</taxon>
        <taxon>Peronosporomycetes</taxon>
        <taxon>Peronosporales</taxon>
        <taxon>Peronosporaceae</taxon>
        <taxon>Phytophthora</taxon>
    </lineage>
</organism>
<proteinExistence type="predicted"/>
<protein>
    <submittedName>
        <fullName evidence="2">Unnamed protein product</fullName>
    </submittedName>
</protein>
<reference evidence="2" key="1">
    <citation type="submission" date="2023-04" db="EMBL/GenBank/DDBJ databases">
        <title>Phytophthora fragariaefolia NBRC 109709.</title>
        <authorList>
            <person name="Ichikawa N."/>
            <person name="Sato H."/>
            <person name="Tonouchi N."/>
        </authorList>
    </citation>
    <scope>NUCLEOTIDE SEQUENCE</scope>
    <source>
        <strain evidence="2">NBRC 109709</strain>
    </source>
</reference>
<dbReference type="OrthoDB" id="167591at2759"/>
<dbReference type="InterPro" id="IPR000953">
    <property type="entry name" value="Chromo/chromo_shadow_dom"/>
</dbReference>
<dbReference type="InterPro" id="IPR056924">
    <property type="entry name" value="SH3_Tf2-1"/>
</dbReference>
<dbReference type="AlphaFoldDB" id="A0A9W6WY94"/>
<dbReference type="Gene3D" id="2.40.50.40">
    <property type="match status" value="1"/>
</dbReference>
<dbReference type="Pfam" id="PF24626">
    <property type="entry name" value="SH3_Tf2-1"/>
    <property type="match status" value="1"/>
</dbReference>
<evidence type="ECO:0000313" key="3">
    <source>
        <dbReference type="Proteomes" id="UP001165121"/>
    </source>
</evidence>
<comment type="caution">
    <text evidence="2">The sequence shown here is derived from an EMBL/GenBank/DDBJ whole genome shotgun (WGS) entry which is preliminary data.</text>
</comment>
<dbReference type="InterPro" id="IPR016197">
    <property type="entry name" value="Chromo-like_dom_sf"/>
</dbReference>
<sequence length="175" mass="20432">MQTASRKNVTRFIDKAKKHLLKAQASQKKYYAQHRSNVLFKDGELVMLDTRRIPLHHAAKYIDVNRAKLAARKVGPIVIKRMINGNAARLILPRSMKSLNPTFNVDVLNHYVSNPDKFVTRILPKVSRIITNEDTGEDLHIVEKLLRKRQFNRKPECFVKWHCLPDHESSWELEK</sequence>
<accession>A0A9W6WY94</accession>
<gene>
    <name evidence="2" type="ORF">Pfra01_000328200</name>
</gene>
<dbReference type="EMBL" id="BSXT01000250">
    <property type="protein sequence ID" value="GMF22405.1"/>
    <property type="molecule type" value="Genomic_DNA"/>
</dbReference>
<name>A0A9W6WY94_9STRA</name>
<keyword evidence="3" id="KW-1185">Reference proteome</keyword>
<dbReference type="SUPFAM" id="SSF54160">
    <property type="entry name" value="Chromo domain-like"/>
    <property type="match status" value="1"/>
</dbReference>